<dbReference type="Proteomes" id="UP000016762">
    <property type="component" value="Unassembled WGS sequence"/>
</dbReference>
<dbReference type="Gene3D" id="3.30.160.150">
    <property type="entry name" value="Lipoprotein like domain"/>
    <property type="match status" value="1"/>
</dbReference>
<comment type="caution">
    <text evidence="1">The sequence shown here is derived from an EMBL/GenBank/DDBJ whole genome shotgun (WGS) entry which is preliminary data.</text>
</comment>
<dbReference type="STRING" id="1397666.RS24_01632"/>
<name>U2WAK8_9PROT</name>
<keyword evidence="2" id="KW-1185">Reference proteome</keyword>
<sequence>MSLEKLLILLFRPVQKYMRAILIVCAVNLGGFGLSGCGFEPLYAERNAPGPSTLFTTIQIQQPNNSPDNDTNRAVYSALSKTLRPEGKPAYRLDIWAEENKTGALMDNNSREARTRFTLRVRYSLYDIAKGVVVTNGTASASTSFNVDISEHANLIAVESAQSRTANAVSEKIVLKLANWHKTQVQ</sequence>
<proteinExistence type="predicted"/>
<dbReference type="AlphaFoldDB" id="U2WAK8"/>
<gene>
    <name evidence="1" type="ORF">RS24_01632</name>
</gene>
<dbReference type="eggNOG" id="COG5468">
    <property type="taxonomic scope" value="Bacteria"/>
</dbReference>
<dbReference type="EC" id="1.5.1.9" evidence="1"/>
<keyword evidence="1" id="KW-0560">Oxidoreductase</keyword>
<evidence type="ECO:0000313" key="2">
    <source>
        <dbReference type="Proteomes" id="UP000016762"/>
    </source>
</evidence>
<dbReference type="EMBL" id="AWXE01000004">
    <property type="protein sequence ID" value="ERL46624.1"/>
    <property type="molecule type" value="Genomic_DNA"/>
</dbReference>
<evidence type="ECO:0000313" key="1">
    <source>
        <dbReference type="EMBL" id="ERL46624.1"/>
    </source>
</evidence>
<dbReference type="GO" id="GO:0047131">
    <property type="term" value="F:saccharopine dehydrogenase (NAD+, L-glutamate-forming) activity"/>
    <property type="evidence" value="ECO:0007669"/>
    <property type="project" value="UniProtKB-EC"/>
</dbReference>
<protein>
    <submittedName>
        <fullName evidence="1">Saccharopine dehydrogenase NAD+ L-glutamate forming protein</fullName>
        <ecNumber evidence="1">1.5.1.9</ecNumber>
    </submittedName>
</protein>
<organism evidence="1 2">
    <name type="scientific">Candidatus Micropelagius thuwalensis</name>
    <dbReference type="NCBI Taxonomy" id="1397666"/>
    <lineage>
        <taxon>Bacteria</taxon>
        <taxon>Pseudomonadati</taxon>
        <taxon>Pseudomonadota</taxon>
        <taxon>Alphaproteobacteria</taxon>
        <taxon>PS1 clade</taxon>
        <taxon>Candidatus Micropelagius</taxon>
    </lineage>
</organism>
<accession>U2WAK8</accession>
<reference evidence="1 2" key="1">
    <citation type="journal article" date="2014" name="FEMS Microbiol. Ecol.">
        <title>Genomic differentiation among two strains of the PS1 clade isolated from geographically separated marine habitats.</title>
        <authorList>
            <person name="Jimenez-Infante F."/>
            <person name="Ngugi D.K."/>
            <person name="Alam I."/>
            <person name="Rashid M."/>
            <person name="Baalawi W."/>
            <person name="Kamau A.A."/>
            <person name="Bajic V.B."/>
            <person name="Stingl U."/>
        </authorList>
    </citation>
    <scope>NUCLEOTIDE SEQUENCE [LARGE SCALE GENOMIC DNA]</scope>
    <source>
        <strain evidence="1 2">RS24</strain>
    </source>
</reference>